<dbReference type="InterPro" id="IPR005828">
    <property type="entry name" value="MFS_sugar_transport-like"/>
</dbReference>
<dbReference type="PANTHER" id="PTHR23511:SF37">
    <property type="entry name" value="MAJOR FACILITATOR SUPERFAMILY (MFS) PROFILE DOMAIN-CONTAINING PROTEIN-RELATED"/>
    <property type="match status" value="1"/>
</dbReference>
<evidence type="ECO:0000256" key="7">
    <source>
        <dbReference type="SAM" id="Phobius"/>
    </source>
</evidence>
<comment type="similarity">
    <text evidence="2">Belongs to the major facilitator superfamily.</text>
</comment>
<dbReference type="OrthoDB" id="10262656at2759"/>
<keyword evidence="5 7" id="KW-1133">Transmembrane helix</keyword>
<accession>B4HA77</accession>
<dbReference type="Pfam" id="PF00083">
    <property type="entry name" value="Sugar_tr"/>
    <property type="match status" value="1"/>
</dbReference>
<keyword evidence="6 7" id="KW-0472">Membrane</keyword>
<dbReference type="PhylomeDB" id="B4HA77"/>
<dbReference type="SUPFAM" id="SSF103473">
    <property type="entry name" value="MFS general substrate transporter"/>
    <property type="match status" value="1"/>
</dbReference>
<dbReference type="Gene3D" id="1.20.1250.20">
    <property type="entry name" value="MFS general substrate transporter like domains"/>
    <property type="match status" value="1"/>
</dbReference>
<dbReference type="AlphaFoldDB" id="B4HA77"/>
<dbReference type="InterPro" id="IPR036259">
    <property type="entry name" value="MFS_trans_sf"/>
</dbReference>
<keyword evidence="10" id="KW-1185">Reference proteome</keyword>
<dbReference type="EMBL" id="CH479237">
    <property type="protein sequence ID" value="EDW36761.1"/>
    <property type="molecule type" value="Genomic_DNA"/>
</dbReference>
<evidence type="ECO:0000256" key="3">
    <source>
        <dbReference type="ARBA" id="ARBA00022448"/>
    </source>
</evidence>
<keyword evidence="3" id="KW-0813">Transport</keyword>
<evidence type="ECO:0000256" key="5">
    <source>
        <dbReference type="ARBA" id="ARBA00022989"/>
    </source>
</evidence>
<evidence type="ECO:0000259" key="8">
    <source>
        <dbReference type="PROSITE" id="PS50850"/>
    </source>
</evidence>
<evidence type="ECO:0000256" key="2">
    <source>
        <dbReference type="ARBA" id="ARBA00008335"/>
    </source>
</evidence>
<feature type="transmembrane region" description="Helical" evidence="7">
    <location>
        <begin position="273"/>
        <end position="292"/>
    </location>
</feature>
<keyword evidence="4 7" id="KW-0812">Transmembrane</keyword>
<feature type="transmembrane region" description="Helical" evidence="7">
    <location>
        <begin position="322"/>
        <end position="345"/>
    </location>
</feature>
<proteinExistence type="inferred from homology"/>
<dbReference type="Proteomes" id="UP000008744">
    <property type="component" value="Unassembled WGS sequence"/>
</dbReference>
<dbReference type="OMA" id="ALICKMC"/>
<evidence type="ECO:0000256" key="4">
    <source>
        <dbReference type="ARBA" id="ARBA00022692"/>
    </source>
</evidence>
<name>B4HA77_DROPE</name>
<dbReference type="eggNOG" id="KOG0255">
    <property type="taxonomic scope" value="Eukaryota"/>
</dbReference>
<feature type="transmembrane region" description="Helical" evidence="7">
    <location>
        <begin position="113"/>
        <end position="132"/>
    </location>
</feature>
<organism evidence="10">
    <name type="scientific">Drosophila persimilis</name>
    <name type="common">Fruit fly</name>
    <dbReference type="NCBI Taxonomy" id="7234"/>
    <lineage>
        <taxon>Eukaryota</taxon>
        <taxon>Metazoa</taxon>
        <taxon>Ecdysozoa</taxon>
        <taxon>Arthropoda</taxon>
        <taxon>Hexapoda</taxon>
        <taxon>Insecta</taxon>
        <taxon>Pterygota</taxon>
        <taxon>Neoptera</taxon>
        <taxon>Endopterygota</taxon>
        <taxon>Diptera</taxon>
        <taxon>Brachycera</taxon>
        <taxon>Muscomorpha</taxon>
        <taxon>Ephydroidea</taxon>
        <taxon>Drosophilidae</taxon>
        <taxon>Drosophila</taxon>
        <taxon>Sophophora</taxon>
    </lineage>
</organism>
<evidence type="ECO:0000313" key="10">
    <source>
        <dbReference type="Proteomes" id="UP000008744"/>
    </source>
</evidence>
<feature type="transmembrane region" description="Helical" evidence="7">
    <location>
        <begin position="299"/>
        <end position="316"/>
    </location>
</feature>
<dbReference type="HOGENOM" id="CLU_001265_46_15_1"/>
<sequence>MGYKADEIGRRKMLLITMILSLAASLLSALMPEFWSFLVMRFFVGLFVTGPSSLIVTYLSEFTKISLRGSVINYQSYFIGISMILMTCVASVLLPLKLHHRIVNDYALTSWRVVALLNLLPGIIGLVTLWFLPESPKYYLAVDQQKRAMEALERCCRLNKGKDVTLSSLGVESVTQPRLPEKPIHRSAFARQWYDVAPLLRGLYFRHLALASAAIFILLGTGAGLASWMLRVRNLTLKNKDSQTICVVLEKFDEHKMDLPKCDLGMDDLKDSVFHGLAVLGVFIFTSILLIWFGRRVIVFLYVLGAALAGFLLNFAKDETLILVLFLIYIVAPLCSLRLTLSMLIDLIPTNLRGKAVSISMMVGCLGGLVASLFVGYTMKLNCYVTFNTFVLALICKMCLIFQSLAPS</sequence>
<feature type="transmembrane region" description="Helical" evidence="7">
    <location>
        <begin position="71"/>
        <end position="93"/>
    </location>
</feature>
<dbReference type="PROSITE" id="PS50850">
    <property type="entry name" value="MFS"/>
    <property type="match status" value="1"/>
</dbReference>
<dbReference type="GO" id="GO:0016020">
    <property type="term" value="C:membrane"/>
    <property type="evidence" value="ECO:0007669"/>
    <property type="project" value="UniProtKB-SubCell"/>
</dbReference>
<evidence type="ECO:0000313" key="9">
    <source>
        <dbReference type="EMBL" id="EDW36761.1"/>
    </source>
</evidence>
<dbReference type="PANTHER" id="PTHR23511">
    <property type="entry name" value="SYNAPTIC VESICLE GLYCOPROTEIN 2"/>
    <property type="match status" value="1"/>
</dbReference>
<dbReference type="InterPro" id="IPR020846">
    <property type="entry name" value="MFS_dom"/>
</dbReference>
<feature type="transmembrane region" description="Helical" evidence="7">
    <location>
        <begin position="385"/>
        <end position="406"/>
    </location>
</feature>
<reference evidence="9 10" key="1">
    <citation type="journal article" date="2007" name="Nature">
        <title>Evolution of genes and genomes on the Drosophila phylogeny.</title>
        <authorList>
            <consortium name="Drosophila 12 Genomes Consortium"/>
            <person name="Clark A.G."/>
            <person name="Eisen M.B."/>
            <person name="Smith D.R."/>
            <person name="Bergman C.M."/>
            <person name="Oliver B."/>
            <person name="Markow T.A."/>
            <person name="Kaufman T.C."/>
            <person name="Kellis M."/>
            <person name="Gelbart W."/>
            <person name="Iyer V.N."/>
            <person name="Pollard D.A."/>
            <person name="Sackton T.B."/>
            <person name="Larracuente A.M."/>
            <person name="Singh N.D."/>
            <person name="Abad J.P."/>
            <person name="Abt D.N."/>
            <person name="Adryan B."/>
            <person name="Aguade M."/>
            <person name="Akashi H."/>
            <person name="Anderson W.W."/>
            <person name="Aquadro C.F."/>
            <person name="Ardell D.H."/>
            <person name="Arguello R."/>
            <person name="Artieri C.G."/>
            <person name="Barbash D.A."/>
            <person name="Barker D."/>
            <person name="Barsanti P."/>
            <person name="Batterham P."/>
            <person name="Batzoglou S."/>
            <person name="Begun D."/>
            <person name="Bhutkar A."/>
            <person name="Blanco E."/>
            <person name="Bosak S.A."/>
            <person name="Bradley R.K."/>
            <person name="Brand A.D."/>
            <person name="Brent M.R."/>
            <person name="Brooks A.N."/>
            <person name="Brown R.H."/>
            <person name="Butlin R.K."/>
            <person name="Caggese C."/>
            <person name="Calvi B.R."/>
            <person name="Bernardo de Carvalho A."/>
            <person name="Caspi A."/>
            <person name="Castrezana S."/>
            <person name="Celniker S.E."/>
            <person name="Chang J.L."/>
            <person name="Chapple C."/>
            <person name="Chatterji S."/>
            <person name="Chinwalla A."/>
            <person name="Civetta A."/>
            <person name="Clifton S.W."/>
            <person name="Comeron J.M."/>
            <person name="Costello J.C."/>
            <person name="Coyne J.A."/>
            <person name="Daub J."/>
            <person name="David R.G."/>
            <person name="Delcher A.L."/>
            <person name="Delehaunty K."/>
            <person name="Do C.B."/>
            <person name="Ebling H."/>
            <person name="Edwards K."/>
            <person name="Eickbush T."/>
            <person name="Evans J.D."/>
            <person name="Filipski A."/>
            <person name="Findeiss S."/>
            <person name="Freyhult E."/>
            <person name="Fulton L."/>
            <person name="Fulton R."/>
            <person name="Garcia A.C."/>
            <person name="Gardiner A."/>
            <person name="Garfield D.A."/>
            <person name="Garvin B.E."/>
            <person name="Gibson G."/>
            <person name="Gilbert D."/>
            <person name="Gnerre S."/>
            <person name="Godfrey J."/>
            <person name="Good R."/>
            <person name="Gotea V."/>
            <person name="Gravely B."/>
            <person name="Greenberg A.J."/>
            <person name="Griffiths-Jones S."/>
            <person name="Gross S."/>
            <person name="Guigo R."/>
            <person name="Gustafson E.A."/>
            <person name="Haerty W."/>
            <person name="Hahn M.W."/>
            <person name="Halligan D.L."/>
            <person name="Halpern A.L."/>
            <person name="Halter G.M."/>
            <person name="Han M.V."/>
            <person name="Heger A."/>
            <person name="Hillier L."/>
            <person name="Hinrichs A.S."/>
            <person name="Holmes I."/>
            <person name="Hoskins R.A."/>
            <person name="Hubisz M.J."/>
            <person name="Hultmark D."/>
            <person name="Huntley M.A."/>
            <person name="Jaffe D.B."/>
            <person name="Jagadeeshan S."/>
            <person name="Jeck W.R."/>
            <person name="Johnson J."/>
            <person name="Jones C.D."/>
            <person name="Jordan W.C."/>
            <person name="Karpen G.H."/>
            <person name="Kataoka E."/>
            <person name="Keightley P.D."/>
            <person name="Kheradpour P."/>
            <person name="Kirkness E.F."/>
            <person name="Koerich L.B."/>
            <person name="Kristiansen K."/>
            <person name="Kudrna D."/>
            <person name="Kulathinal R.J."/>
            <person name="Kumar S."/>
            <person name="Kwok R."/>
            <person name="Lander E."/>
            <person name="Langley C.H."/>
            <person name="Lapoint R."/>
            <person name="Lazzaro B.P."/>
            <person name="Lee S.J."/>
            <person name="Levesque L."/>
            <person name="Li R."/>
            <person name="Lin C.F."/>
            <person name="Lin M.F."/>
            <person name="Lindblad-Toh K."/>
            <person name="Llopart A."/>
            <person name="Long M."/>
            <person name="Low L."/>
            <person name="Lozovsky E."/>
            <person name="Lu J."/>
            <person name="Luo M."/>
            <person name="Machado C.A."/>
            <person name="Makalowski W."/>
            <person name="Marzo M."/>
            <person name="Matsuda M."/>
            <person name="Matzkin L."/>
            <person name="McAllister B."/>
            <person name="McBride C.S."/>
            <person name="McKernan B."/>
            <person name="McKernan K."/>
            <person name="Mendez-Lago M."/>
            <person name="Minx P."/>
            <person name="Mollenhauer M.U."/>
            <person name="Montooth K."/>
            <person name="Mount S.M."/>
            <person name="Mu X."/>
            <person name="Myers E."/>
            <person name="Negre B."/>
            <person name="Newfeld S."/>
            <person name="Nielsen R."/>
            <person name="Noor M.A."/>
            <person name="O'Grady P."/>
            <person name="Pachter L."/>
            <person name="Papaceit M."/>
            <person name="Parisi M.J."/>
            <person name="Parisi M."/>
            <person name="Parts L."/>
            <person name="Pedersen J.S."/>
            <person name="Pesole G."/>
            <person name="Phillippy A.M."/>
            <person name="Ponting C.P."/>
            <person name="Pop M."/>
            <person name="Porcelli D."/>
            <person name="Powell J.R."/>
            <person name="Prohaska S."/>
            <person name="Pruitt K."/>
            <person name="Puig M."/>
            <person name="Quesneville H."/>
            <person name="Ram K.R."/>
            <person name="Rand D."/>
            <person name="Rasmussen M.D."/>
            <person name="Reed L.K."/>
            <person name="Reenan R."/>
            <person name="Reily A."/>
            <person name="Remington K.A."/>
            <person name="Rieger T.T."/>
            <person name="Ritchie M.G."/>
            <person name="Robin C."/>
            <person name="Rogers Y.H."/>
            <person name="Rohde C."/>
            <person name="Rozas J."/>
            <person name="Rubenfield M.J."/>
            <person name="Ruiz A."/>
            <person name="Russo S."/>
            <person name="Salzberg S.L."/>
            <person name="Sanchez-Gracia A."/>
            <person name="Saranga D.J."/>
            <person name="Sato H."/>
            <person name="Schaeffer S.W."/>
            <person name="Schatz M.C."/>
            <person name="Schlenke T."/>
            <person name="Schwartz R."/>
            <person name="Segarra C."/>
            <person name="Singh R.S."/>
            <person name="Sirot L."/>
            <person name="Sirota M."/>
            <person name="Sisneros N.B."/>
            <person name="Smith C.D."/>
            <person name="Smith T.F."/>
            <person name="Spieth J."/>
            <person name="Stage D.E."/>
            <person name="Stark A."/>
            <person name="Stephan W."/>
            <person name="Strausberg R.L."/>
            <person name="Strempel S."/>
            <person name="Sturgill D."/>
            <person name="Sutton G."/>
            <person name="Sutton G.G."/>
            <person name="Tao W."/>
            <person name="Teichmann S."/>
            <person name="Tobari Y.N."/>
            <person name="Tomimura Y."/>
            <person name="Tsolas J.M."/>
            <person name="Valente V.L."/>
            <person name="Venter E."/>
            <person name="Venter J.C."/>
            <person name="Vicario S."/>
            <person name="Vieira F.G."/>
            <person name="Vilella A.J."/>
            <person name="Villasante A."/>
            <person name="Walenz B."/>
            <person name="Wang J."/>
            <person name="Wasserman M."/>
            <person name="Watts T."/>
            <person name="Wilson D."/>
            <person name="Wilson R.K."/>
            <person name="Wing R.A."/>
            <person name="Wolfner M.F."/>
            <person name="Wong A."/>
            <person name="Wong G.K."/>
            <person name="Wu C.I."/>
            <person name="Wu G."/>
            <person name="Yamamoto D."/>
            <person name="Yang H.P."/>
            <person name="Yang S.P."/>
            <person name="Yorke J.A."/>
            <person name="Yoshida K."/>
            <person name="Zdobnov E."/>
            <person name="Zhang P."/>
            <person name="Zhang Y."/>
            <person name="Zimin A.V."/>
            <person name="Baldwin J."/>
            <person name="Abdouelleil A."/>
            <person name="Abdulkadir J."/>
            <person name="Abebe A."/>
            <person name="Abera B."/>
            <person name="Abreu J."/>
            <person name="Acer S.C."/>
            <person name="Aftuck L."/>
            <person name="Alexander A."/>
            <person name="An P."/>
            <person name="Anderson E."/>
            <person name="Anderson S."/>
            <person name="Arachi H."/>
            <person name="Azer M."/>
            <person name="Bachantsang P."/>
            <person name="Barry A."/>
            <person name="Bayul T."/>
            <person name="Berlin A."/>
            <person name="Bessette D."/>
            <person name="Bloom T."/>
            <person name="Blye J."/>
            <person name="Boguslavskiy L."/>
            <person name="Bonnet C."/>
            <person name="Boukhgalter B."/>
            <person name="Bourzgui I."/>
            <person name="Brown A."/>
            <person name="Cahill P."/>
            <person name="Channer S."/>
            <person name="Cheshatsang Y."/>
            <person name="Chuda L."/>
            <person name="Citroen M."/>
            <person name="Collymore A."/>
            <person name="Cooke P."/>
            <person name="Costello M."/>
            <person name="D'Aco K."/>
            <person name="Daza R."/>
            <person name="De Haan G."/>
            <person name="DeGray S."/>
            <person name="DeMaso C."/>
            <person name="Dhargay N."/>
            <person name="Dooley K."/>
            <person name="Dooley E."/>
            <person name="Doricent M."/>
            <person name="Dorje P."/>
            <person name="Dorjee K."/>
            <person name="Dupes A."/>
            <person name="Elong R."/>
            <person name="Falk J."/>
            <person name="Farina A."/>
            <person name="Faro S."/>
            <person name="Ferguson D."/>
            <person name="Fisher S."/>
            <person name="Foley C.D."/>
            <person name="Franke A."/>
            <person name="Friedrich D."/>
            <person name="Gadbois L."/>
            <person name="Gearin G."/>
            <person name="Gearin C.R."/>
            <person name="Giannoukos G."/>
            <person name="Goode T."/>
            <person name="Graham J."/>
            <person name="Grandbois E."/>
            <person name="Grewal S."/>
            <person name="Gyaltsen K."/>
            <person name="Hafez N."/>
            <person name="Hagos B."/>
            <person name="Hall J."/>
            <person name="Henson C."/>
            <person name="Hollinger A."/>
            <person name="Honan T."/>
            <person name="Huard M.D."/>
            <person name="Hughes L."/>
            <person name="Hurhula B."/>
            <person name="Husby M.E."/>
            <person name="Kamat A."/>
            <person name="Kanga B."/>
            <person name="Kashin S."/>
            <person name="Khazanovich D."/>
            <person name="Kisner P."/>
            <person name="Lance K."/>
            <person name="Lara M."/>
            <person name="Lee W."/>
            <person name="Lennon N."/>
            <person name="Letendre F."/>
            <person name="LeVine R."/>
            <person name="Lipovsky A."/>
            <person name="Liu X."/>
            <person name="Liu J."/>
            <person name="Liu S."/>
            <person name="Lokyitsang T."/>
            <person name="Lokyitsang Y."/>
            <person name="Lubonja R."/>
            <person name="Lui A."/>
            <person name="MacDonald P."/>
            <person name="Magnisalis V."/>
            <person name="Maru K."/>
            <person name="Matthews C."/>
            <person name="McCusker W."/>
            <person name="McDonough S."/>
            <person name="Mehta T."/>
            <person name="Meldrim J."/>
            <person name="Meneus L."/>
            <person name="Mihai O."/>
            <person name="Mihalev A."/>
            <person name="Mihova T."/>
            <person name="Mittelman R."/>
            <person name="Mlenga V."/>
            <person name="Montmayeur A."/>
            <person name="Mulrain L."/>
            <person name="Navidi A."/>
            <person name="Naylor J."/>
            <person name="Negash T."/>
            <person name="Nguyen T."/>
            <person name="Nguyen N."/>
            <person name="Nicol R."/>
            <person name="Norbu C."/>
            <person name="Norbu N."/>
            <person name="Novod N."/>
            <person name="O'Neill B."/>
            <person name="Osman S."/>
            <person name="Markiewicz E."/>
            <person name="Oyono O.L."/>
            <person name="Patti C."/>
            <person name="Phunkhang P."/>
            <person name="Pierre F."/>
            <person name="Priest M."/>
            <person name="Raghuraman S."/>
            <person name="Rege F."/>
            <person name="Reyes R."/>
            <person name="Rise C."/>
            <person name="Rogov P."/>
            <person name="Ross K."/>
            <person name="Ryan E."/>
            <person name="Settipalli S."/>
            <person name="Shea T."/>
            <person name="Sherpa N."/>
            <person name="Shi L."/>
            <person name="Shih D."/>
            <person name="Sparrow T."/>
            <person name="Spaulding J."/>
            <person name="Stalker J."/>
            <person name="Stange-Thomann N."/>
            <person name="Stavropoulos S."/>
            <person name="Stone C."/>
            <person name="Strader C."/>
            <person name="Tesfaye S."/>
            <person name="Thomson T."/>
            <person name="Thoulutsang Y."/>
            <person name="Thoulutsang D."/>
            <person name="Topham K."/>
            <person name="Topping I."/>
            <person name="Tsamla T."/>
            <person name="Vassiliev H."/>
            <person name="Vo A."/>
            <person name="Wangchuk T."/>
            <person name="Wangdi T."/>
            <person name="Weiand M."/>
            <person name="Wilkinson J."/>
            <person name="Wilson A."/>
            <person name="Yadav S."/>
            <person name="Young G."/>
            <person name="Yu Q."/>
            <person name="Zembek L."/>
            <person name="Zhong D."/>
            <person name="Zimmer A."/>
            <person name="Zwirko Z."/>
            <person name="Jaffe D.B."/>
            <person name="Alvarez P."/>
            <person name="Brockman W."/>
            <person name="Butler J."/>
            <person name="Chin C."/>
            <person name="Gnerre S."/>
            <person name="Grabherr M."/>
            <person name="Kleber M."/>
            <person name="Mauceli E."/>
            <person name="MacCallum I."/>
        </authorList>
    </citation>
    <scope>NUCLEOTIDE SEQUENCE [LARGE SCALE GENOMIC DNA]</scope>
    <source>
        <strain evidence="10">MSH-3 / Tucson 14011-0111.49</strain>
    </source>
</reference>
<feature type="transmembrane region" description="Helical" evidence="7">
    <location>
        <begin position="37"/>
        <end position="59"/>
    </location>
</feature>
<dbReference type="STRING" id="7234.B4HA77"/>
<comment type="subcellular location">
    <subcellularLocation>
        <location evidence="1">Membrane</location>
        <topology evidence="1">Multi-pass membrane protein</topology>
    </subcellularLocation>
</comment>
<protein>
    <submittedName>
        <fullName evidence="9">GL18413</fullName>
    </submittedName>
</protein>
<evidence type="ECO:0000256" key="6">
    <source>
        <dbReference type="ARBA" id="ARBA00023136"/>
    </source>
</evidence>
<dbReference type="PROSITE" id="PS00216">
    <property type="entry name" value="SUGAR_TRANSPORT_1"/>
    <property type="match status" value="1"/>
</dbReference>
<gene>
    <name evidence="9" type="primary">Dper\GL18413</name>
    <name evidence="9" type="ORF">Dper_GL18413</name>
</gene>
<feature type="transmembrane region" description="Helical" evidence="7">
    <location>
        <begin position="208"/>
        <end position="230"/>
    </location>
</feature>
<dbReference type="GO" id="GO:0022857">
    <property type="term" value="F:transmembrane transporter activity"/>
    <property type="evidence" value="ECO:0007669"/>
    <property type="project" value="InterPro"/>
</dbReference>
<evidence type="ECO:0000256" key="1">
    <source>
        <dbReference type="ARBA" id="ARBA00004141"/>
    </source>
</evidence>
<feature type="transmembrane region" description="Helical" evidence="7">
    <location>
        <begin position="357"/>
        <end position="379"/>
    </location>
</feature>
<feature type="domain" description="Major facilitator superfamily (MFS) profile" evidence="8">
    <location>
        <begin position="1"/>
        <end position="408"/>
    </location>
</feature>
<dbReference type="InterPro" id="IPR005829">
    <property type="entry name" value="Sugar_transporter_CS"/>
</dbReference>
<feature type="transmembrane region" description="Helical" evidence="7">
    <location>
        <begin position="12"/>
        <end position="31"/>
    </location>
</feature>